<proteinExistence type="predicted"/>
<organism evidence="2 3">
    <name type="scientific">Grifola frondosa</name>
    <name type="common">Maitake</name>
    <name type="synonym">Polyporus frondosus</name>
    <dbReference type="NCBI Taxonomy" id="5627"/>
    <lineage>
        <taxon>Eukaryota</taxon>
        <taxon>Fungi</taxon>
        <taxon>Dikarya</taxon>
        <taxon>Basidiomycota</taxon>
        <taxon>Agaricomycotina</taxon>
        <taxon>Agaricomycetes</taxon>
        <taxon>Polyporales</taxon>
        <taxon>Grifolaceae</taxon>
        <taxon>Grifola</taxon>
    </lineage>
</organism>
<comment type="caution">
    <text evidence="2">The sequence shown here is derived from an EMBL/GenBank/DDBJ whole genome shotgun (WGS) entry which is preliminary data.</text>
</comment>
<dbReference type="EMBL" id="LUGG01000003">
    <property type="protein sequence ID" value="OBZ76344.1"/>
    <property type="molecule type" value="Genomic_DNA"/>
</dbReference>
<dbReference type="AlphaFoldDB" id="A0A1C7MMX9"/>
<feature type="compositionally biased region" description="Basic and acidic residues" evidence="1">
    <location>
        <begin position="254"/>
        <end position="264"/>
    </location>
</feature>
<keyword evidence="3" id="KW-1185">Reference proteome</keyword>
<accession>A0A1C7MMX9</accession>
<reference evidence="2 3" key="1">
    <citation type="submission" date="2016-03" db="EMBL/GenBank/DDBJ databases">
        <title>Whole genome sequencing of Grifola frondosa 9006-11.</title>
        <authorList>
            <person name="Min B."/>
            <person name="Park H."/>
            <person name="Kim J.-G."/>
            <person name="Cho H."/>
            <person name="Oh Y.-L."/>
            <person name="Kong W.-S."/>
            <person name="Choi I.-G."/>
        </authorList>
    </citation>
    <scope>NUCLEOTIDE SEQUENCE [LARGE SCALE GENOMIC DNA]</scope>
    <source>
        <strain evidence="2 3">9006-11</strain>
    </source>
</reference>
<evidence type="ECO:0000313" key="2">
    <source>
        <dbReference type="EMBL" id="OBZ76344.1"/>
    </source>
</evidence>
<feature type="region of interest" description="Disordered" evidence="1">
    <location>
        <begin position="67"/>
        <end position="139"/>
    </location>
</feature>
<dbReference type="STRING" id="5627.A0A1C7MMX9"/>
<feature type="region of interest" description="Disordered" evidence="1">
    <location>
        <begin position="225"/>
        <end position="395"/>
    </location>
</feature>
<feature type="compositionally biased region" description="Polar residues" evidence="1">
    <location>
        <begin position="240"/>
        <end position="253"/>
    </location>
</feature>
<sequence>MSNRRGKRCYLQDVVIYFVSTTYPRFITTCGAHADRPAYTPFQRLPHWIVMSHQLDERGRTEYPFPVMDAVEPSSSSSNSLTSRSRTSNSRSRRSSPSTLSRHRSRVERDGDNVQRSRSPSAHYRASGGRNRRADEAERRVVETLRRLRSAHEATMLAQADAARASEELRQYKYRLEEAQREIHKAQEILNQIEQEKAELEAEAARARSTARKYREERLMARAREEGRQDGYQEGFSRGKNLSYQEARATTQARGRDLNRRMTEGEDEEETESGDGDYNRRSPVPIPVRRDIRPPSQPIWRPPSRPINSRASQRSPPHVSDVAPHAAILPPPRDSGSQRKTSVAGRTTREDRRPGLPVKRFRDRTSGGSGGIPEIVVESPTTATSSRSSTTVTVTQPHLLSPELTQTPLYAPQDVMVMSVEVPQTYYGIPLENRQLTPLSGLNLATPGLLSTLPPGFSPI</sequence>
<evidence type="ECO:0000256" key="1">
    <source>
        <dbReference type="SAM" id="MobiDB-lite"/>
    </source>
</evidence>
<feature type="compositionally biased region" description="Pro residues" evidence="1">
    <location>
        <begin position="295"/>
        <end position="305"/>
    </location>
</feature>
<protein>
    <submittedName>
        <fullName evidence="2">Uncharacterized protein</fullName>
    </submittedName>
</protein>
<dbReference type="OrthoDB" id="3268221at2759"/>
<dbReference type="Proteomes" id="UP000092993">
    <property type="component" value="Unassembled WGS sequence"/>
</dbReference>
<gene>
    <name evidence="2" type="ORF">A0H81_03061</name>
</gene>
<name>A0A1C7MMX9_GRIFR</name>
<feature type="compositionally biased region" description="Low complexity" evidence="1">
    <location>
        <begin position="379"/>
        <end position="395"/>
    </location>
</feature>
<evidence type="ECO:0000313" key="3">
    <source>
        <dbReference type="Proteomes" id="UP000092993"/>
    </source>
</evidence>
<feature type="compositionally biased region" description="Low complexity" evidence="1">
    <location>
        <begin position="73"/>
        <end position="100"/>
    </location>
</feature>
<feature type="compositionally biased region" description="Polar residues" evidence="1">
    <location>
        <begin position="306"/>
        <end position="315"/>
    </location>
</feature>
<feature type="compositionally biased region" description="Acidic residues" evidence="1">
    <location>
        <begin position="265"/>
        <end position="275"/>
    </location>
</feature>